<name>A0A2W5H8M5_9SPHI</name>
<reference evidence="1 2" key="1">
    <citation type="submission" date="2017-11" db="EMBL/GenBank/DDBJ databases">
        <title>Infants hospitalized years apart are colonized by the same room-sourced microbial strains.</title>
        <authorList>
            <person name="Brooks B."/>
            <person name="Olm M.R."/>
            <person name="Firek B.A."/>
            <person name="Baker R."/>
            <person name="Thomas B.C."/>
            <person name="Morowitz M.J."/>
            <person name="Banfield J.F."/>
        </authorList>
    </citation>
    <scope>NUCLEOTIDE SEQUENCE [LARGE SCALE GENOMIC DNA]</scope>
    <source>
        <strain evidence="1">S2_009_000_R2_76</strain>
    </source>
</reference>
<comment type="caution">
    <text evidence="1">The sequence shown here is derived from an EMBL/GenBank/DDBJ whole genome shotgun (WGS) entry which is preliminary data.</text>
</comment>
<accession>A0A2W5H8M5</accession>
<proteinExistence type="predicted"/>
<evidence type="ECO:0008006" key="3">
    <source>
        <dbReference type="Google" id="ProtNLM"/>
    </source>
</evidence>
<gene>
    <name evidence="1" type="ORF">DI598_06280</name>
</gene>
<protein>
    <recommendedName>
        <fullName evidence="3">DUF2480 domain-containing protein</fullName>
    </recommendedName>
</protein>
<dbReference type="Proteomes" id="UP000249645">
    <property type="component" value="Unassembled WGS sequence"/>
</dbReference>
<organism evidence="1 2">
    <name type="scientific">Pseudopedobacter saltans</name>
    <dbReference type="NCBI Taxonomy" id="151895"/>
    <lineage>
        <taxon>Bacteria</taxon>
        <taxon>Pseudomonadati</taxon>
        <taxon>Bacteroidota</taxon>
        <taxon>Sphingobacteriia</taxon>
        <taxon>Sphingobacteriales</taxon>
        <taxon>Sphingobacteriaceae</taxon>
        <taxon>Pseudopedobacter</taxon>
    </lineage>
</organism>
<sequence length="170" mass="19215">MADEIINKIAQSGIITIDLETFYPKEEITVIDLTDFLFMGQILKEKHFREQLSNIDWSLYQDKMVVITLSTDTLIPHWAYMLLSSLLEPFASVIHIGTKDSFIEKTILSNISEQIAPEKYTDARIVVKGCGDKTIPASAYGLITYMLRPTAKSIMYGEPCSTVPVYKKKA</sequence>
<dbReference type="AlphaFoldDB" id="A0A2W5H8M5"/>
<dbReference type="EMBL" id="QFOI01000080">
    <property type="protein sequence ID" value="PZP50139.1"/>
    <property type="molecule type" value="Genomic_DNA"/>
</dbReference>
<dbReference type="InterPro" id="IPR018914">
    <property type="entry name" value="DUF2480"/>
</dbReference>
<evidence type="ECO:0000313" key="1">
    <source>
        <dbReference type="EMBL" id="PZP50139.1"/>
    </source>
</evidence>
<evidence type="ECO:0000313" key="2">
    <source>
        <dbReference type="Proteomes" id="UP000249645"/>
    </source>
</evidence>
<dbReference type="Pfam" id="PF10652">
    <property type="entry name" value="DUF2480"/>
    <property type="match status" value="1"/>
</dbReference>